<keyword evidence="3" id="KW-1185">Reference proteome</keyword>
<evidence type="ECO:0000313" key="3">
    <source>
        <dbReference type="Proteomes" id="UP001595846"/>
    </source>
</evidence>
<feature type="compositionally biased region" description="Basic and acidic residues" evidence="1">
    <location>
        <begin position="201"/>
        <end position="211"/>
    </location>
</feature>
<name>A0ABD5NTS0_9EURY</name>
<gene>
    <name evidence="2" type="ORF">ACFOUR_18250</name>
</gene>
<comment type="caution">
    <text evidence="2">The sequence shown here is derived from an EMBL/GenBank/DDBJ whole genome shotgun (WGS) entry which is preliminary data.</text>
</comment>
<dbReference type="AlphaFoldDB" id="A0ABD5NTS0"/>
<dbReference type="RefSeq" id="WP_256532575.1">
    <property type="nucleotide sequence ID" value="NZ_CP101824.1"/>
</dbReference>
<feature type="region of interest" description="Disordered" evidence="1">
    <location>
        <begin position="196"/>
        <end position="239"/>
    </location>
</feature>
<protein>
    <submittedName>
        <fullName evidence="2">Uncharacterized protein</fullName>
    </submittedName>
</protein>
<accession>A0ABD5NTS0</accession>
<evidence type="ECO:0000313" key="2">
    <source>
        <dbReference type="EMBL" id="MFC3960297.1"/>
    </source>
</evidence>
<dbReference type="GeneID" id="73901670"/>
<proteinExistence type="predicted"/>
<dbReference type="InterPro" id="IPR058264">
    <property type="entry name" value="DUF7958"/>
</dbReference>
<sequence>MRASIDTESADRITVTVVDNADDRHRITVERGGDVVNHQCDRDGPTSAEPSAEDAVRADRSIRFAKYYCYRTRSVDTLDPYGTDRLTYPERLVATTLWIASMEPPTVTEHFPSLYRLYGPADDIDEDTVPPPDVDDEWIGIDQPVFLDVEPDRLRTLLDTTIELEALGALRHLLDRYPDRRGDTLAARLTAILGTRQTPRPSDESAPDRYDPFVTTAPLDIRRPDDTSKTVQTDDGEAETAPGLLAARIQFDRDVRPVTSPAALQRRLFDHLRCQLRDCYVGMGLAPPRDVRVRGPGIAWFARSYDREPTTQRYHDPDAIVDWTALAPIPRF</sequence>
<reference evidence="2 3" key="1">
    <citation type="journal article" date="2019" name="Int. J. Syst. Evol. Microbiol.">
        <title>The Global Catalogue of Microorganisms (GCM) 10K type strain sequencing project: providing services to taxonomists for standard genome sequencing and annotation.</title>
        <authorList>
            <consortium name="The Broad Institute Genomics Platform"/>
            <consortium name="The Broad Institute Genome Sequencing Center for Infectious Disease"/>
            <person name="Wu L."/>
            <person name="Ma J."/>
        </authorList>
    </citation>
    <scope>NUCLEOTIDE SEQUENCE [LARGE SCALE GENOMIC DNA]</scope>
    <source>
        <strain evidence="2 3">IBRC-M 10256</strain>
    </source>
</reference>
<dbReference type="EMBL" id="JBHSAQ010000016">
    <property type="protein sequence ID" value="MFC3960297.1"/>
    <property type="molecule type" value="Genomic_DNA"/>
</dbReference>
<dbReference type="Proteomes" id="UP001595846">
    <property type="component" value="Unassembled WGS sequence"/>
</dbReference>
<organism evidence="2 3">
    <name type="scientific">Halovivax cerinus</name>
    <dbReference type="NCBI Taxonomy" id="1487865"/>
    <lineage>
        <taxon>Archaea</taxon>
        <taxon>Methanobacteriati</taxon>
        <taxon>Methanobacteriota</taxon>
        <taxon>Stenosarchaea group</taxon>
        <taxon>Halobacteria</taxon>
        <taxon>Halobacteriales</taxon>
        <taxon>Natrialbaceae</taxon>
        <taxon>Halovivax</taxon>
    </lineage>
</organism>
<dbReference type="Pfam" id="PF25858">
    <property type="entry name" value="DUF7958"/>
    <property type="match status" value="1"/>
</dbReference>
<evidence type="ECO:0000256" key="1">
    <source>
        <dbReference type="SAM" id="MobiDB-lite"/>
    </source>
</evidence>